<proteinExistence type="predicted"/>
<organism evidence="2">
    <name type="scientific">Anopheles marajoara</name>
    <dbReference type="NCBI Taxonomy" id="58244"/>
    <lineage>
        <taxon>Eukaryota</taxon>
        <taxon>Metazoa</taxon>
        <taxon>Ecdysozoa</taxon>
        <taxon>Arthropoda</taxon>
        <taxon>Hexapoda</taxon>
        <taxon>Insecta</taxon>
        <taxon>Pterygota</taxon>
        <taxon>Neoptera</taxon>
        <taxon>Endopterygota</taxon>
        <taxon>Diptera</taxon>
        <taxon>Nematocera</taxon>
        <taxon>Culicoidea</taxon>
        <taxon>Culicidae</taxon>
        <taxon>Anophelinae</taxon>
        <taxon>Anopheles</taxon>
    </lineage>
</organism>
<dbReference type="EMBL" id="GGFJ01012038">
    <property type="protein sequence ID" value="MBW61179.1"/>
    <property type="molecule type" value="Transcribed_RNA"/>
</dbReference>
<accession>A0A2M4C7E8</accession>
<reference evidence="2" key="1">
    <citation type="submission" date="2018-01" db="EMBL/GenBank/DDBJ databases">
        <title>An insight into the sialome of Amazonian anophelines.</title>
        <authorList>
            <person name="Ribeiro J.M."/>
            <person name="Scarpassa V."/>
            <person name="Calvo E."/>
        </authorList>
    </citation>
    <scope>NUCLEOTIDE SEQUENCE</scope>
    <source>
        <tissue evidence="2">Salivary glands</tissue>
    </source>
</reference>
<name>A0A2M4C7E8_9DIPT</name>
<protein>
    <submittedName>
        <fullName evidence="2">Putative secreted protein</fullName>
    </submittedName>
</protein>
<feature type="chain" id="PRO_5014831115" evidence="1">
    <location>
        <begin position="21"/>
        <end position="122"/>
    </location>
</feature>
<sequence>MGLQPKWADILVNLLVPTVACSLNRLCCQDHSSRTANANTTTEREEEYQNSVTECAVIGKKRLLPSFHFGDNFGCQRGVTPSPSPLSFGVSKKRSLPSINGNKPEFIIYAISGTDDGAGRLL</sequence>
<feature type="signal peptide" evidence="1">
    <location>
        <begin position="1"/>
        <end position="20"/>
    </location>
</feature>
<dbReference type="AlphaFoldDB" id="A0A2M4C7E8"/>
<evidence type="ECO:0000256" key="1">
    <source>
        <dbReference type="SAM" id="SignalP"/>
    </source>
</evidence>
<evidence type="ECO:0000313" key="2">
    <source>
        <dbReference type="EMBL" id="MBW61179.1"/>
    </source>
</evidence>
<keyword evidence="1" id="KW-0732">Signal</keyword>